<dbReference type="EMBL" id="JBHSIT010000017">
    <property type="protein sequence ID" value="MFC4913468.1"/>
    <property type="molecule type" value="Genomic_DNA"/>
</dbReference>
<evidence type="ECO:0000313" key="5">
    <source>
        <dbReference type="Proteomes" id="UP001595872"/>
    </source>
</evidence>
<name>A0ABV9UC35_9ACTN</name>
<proteinExistence type="inferred from homology"/>
<dbReference type="Pfam" id="PF07286">
    <property type="entry name" value="D-Glu_cyclase"/>
    <property type="match status" value="1"/>
</dbReference>
<dbReference type="PIRSF" id="PIRSF029755">
    <property type="entry name" value="UCP029755"/>
    <property type="match status" value="1"/>
</dbReference>
<organism evidence="4 5">
    <name type="scientific">Actinomadura gamaensis</name>
    <dbReference type="NCBI Taxonomy" id="1763541"/>
    <lineage>
        <taxon>Bacteria</taxon>
        <taxon>Bacillati</taxon>
        <taxon>Actinomycetota</taxon>
        <taxon>Actinomycetes</taxon>
        <taxon>Streptosporangiales</taxon>
        <taxon>Thermomonosporaceae</taxon>
        <taxon>Actinomadura</taxon>
    </lineage>
</organism>
<comment type="caution">
    <text evidence="4">The sequence shown here is derived from an EMBL/GenBank/DDBJ whole genome shotgun (WGS) entry which is preliminary data.</text>
</comment>
<dbReference type="InterPro" id="IPR038021">
    <property type="entry name" value="Putative_hydro-lyase"/>
</dbReference>
<evidence type="ECO:0000313" key="4">
    <source>
        <dbReference type="EMBL" id="MFC4913468.1"/>
    </source>
</evidence>
<evidence type="ECO:0000256" key="2">
    <source>
        <dbReference type="ARBA" id="ARBA00023239"/>
    </source>
</evidence>
<reference evidence="5" key="1">
    <citation type="journal article" date="2019" name="Int. J. Syst. Evol. Microbiol.">
        <title>The Global Catalogue of Microorganisms (GCM) 10K type strain sequencing project: providing services to taxonomists for standard genome sequencing and annotation.</title>
        <authorList>
            <consortium name="The Broad Institute Genomics Platform"/>
            <consortium name="The Broad Institute Genome Sequencing Center for Infectious Disease"/>
            <person name="Wu L."/>
            <person name="Ma J."/>
        </authorList>
    </citation>
    <scope>NUCLEOTIDE SEQUENCE [LARGE SCALE GENOMIC DNA]</scope>
    <source>
        <strain evidence="5">KLKA75</strain>
    </source>
</reference>
<dbReference type="InterPro" id="IPR009906">
    <property type="entry name" value="D-Glu_cyclase"/>
</dbReference>
<dbReference type="SUPFAM" id="SSF160920">
    <property type="entry name" value="PSTPO5379-like"/>
    <property type="match status" value="1"/>
</dbReference>
<evidence type="ECO:0000256" key="1">
    <source>
        <dbReference type="ARBA" id="ARBA00007896"/>
    </source>
</evidence>
<dbReference type="PANTHER" id="PTHR32022">
    <property type="entry name" value="D-GLUTAMATE CYCLASE, MITOCHONDRIAL"/>
    <property type="match status" value="1"/>
</dbReference>
<dbReference type="InterPro" id="IPR016938">
    <property type="entry name" value="UPF0317"/>
</dbReference>
<dbReference type="PANTHER" id="PTHR32022:SF10">
    <property type="entry name" value="D-GLUTAMATE CYCLASE, MITOCHONDRIAL"/>
    <property type="match status" value="1"/>
</dbReference>
<comment type="similarity">
    <text evidence="1 3">Belongs to the D-glutamate cyclase family.</text>
</comment>
<sequence>MQPPVEPPDRPSPDRPSVLTPAQARALFRAGAEPVTTAGWCQGYAQANLLAVPRDIAFEAMLFCRRNPRACPLLEVTDPGDACPHETAPDADLRRDLPSYRVFQYGRPVAEVSDATPYWRDDLVAFLIGCSFSFETALLGAGVPVRHVEQGRNVPMFVTDRPCVPAGRLAGPLVVSMRPMPPEAVSAAVAVSELFPAMHGPPVHVGDPAELGIVDLTRPQFGEPVEFAPGDVPVFWACGVTPQAVLMAARPEFAITHAPGKMFVTDRPDSFTPA</sequence>
<dbReference type="HAMAP" id="MF_01830">
    <property type="entry name" value="Hydro_lyase"/>
    <property type="match status" value="1"/>
</dbReference>
<dbReference type="Proteomes" id="UP001595872">
    <property type="component" value="Unassembled WGS sequence"/>
</dbReference>
<keyword evidence="2 3" id="KW-0456">Lyase</keyword>
<protein>
    <recommendedName>
        <fullName evidence="3">Putative hydro-lyase ACFPCY_39645</fullName>
        <ecNumber evidence="3">4.2.1.-</ecNumber>
    </recommendedName>
</protein>
<dbReference type="EC" id="4.2.1.-" evidence="3"/>
<dbReference type="RefSeq" id="WP_378264419.1">
    <property type="nucleotide sequence ID" value="NZ_JBHSIT010000017.1"/>
</dbReference>
<gene>
    <name evidence="4" type="ORF">ACFPCY_39645</name>
</gene>
<dbReference type="Gene3D" id="3.30.2040.10">
    <property type="entry name" value="PSTPO5379-like domain"/>
    <property type="match status" value="1"/>
</dbReference>
<evidence type="ECO:0000256" key="3">
    <source>
        <dbReference type="HAMAP-Rule" id="MF_01830"/>
    </source>
</evidence>
<dbReference type="NCBIfam" id="NF003969">
    <property type="entry name" value="PRK05463.1"/>
    <property type="match status" value="1"/>
</dbReference>
<dbReference type="Gene3D" id="3.40.1640.10">
    <property type="entry name" value="PSTPO5379-like"/>
    <property type="match status" value="1"/>
</dbReference>
<keyword evidence="5" id="KW-1185">Reference proteome</keyword>
<accession>A0ABV9UC35</accession>